<keyword evidence="3" id="KW-1185">Reference proteome</keyword>
<dbReference type="HOGENOM" id="CLU_1257137_0_0_1"/>
<reference evidence="3" key="1">
    <citation type="submission" date="2012-12" db="EMBL/GenBank/DDBJ databases">
        <authorList>
            <person name="Hellsten U."/>
            <person name="Grimwood J."/>
            <person name="Chapman J.A."/>
            <person name="Shapiro H."/>
            <person name="Aerts A."/>
            <person name="Otillar R.P."/>
            <person name="Terry A.Y."/>
            <person name="Boore J.L."/>
            <person name="Simakov O."/>
            <person name="Marletaz F."/>
            <person name="Cho S.-J."/>
            <person name="Edsinger-Gonzales E."/>
            <person name="Havlak P."/>
            <person name="Kuo D.-H."/>
            <person name="Larsson T."/>
            <person name="Lv J."/>
            <person name="Arendt D."/>
            <person name="Savage R."/>
            <person name="Osoegawa K."/>
            <person name="de Jong P."/>
            <person name="Lindberg D.R."/>
            <person name="Seaver E.C."/>
            <person name="Weisblat D.A."/>
            <person name="Putnam N.H."/>
            <person name="Grigoriev I.V."/>
            <person name="Rokhsar D.S."/>
        </authorList>
    </citation>
    <scope>NUCLEOTIDE SEQUENCE</scope>
    <source>
        <strain evidence="3">I ESC-2004</strain>
    </source>
</reference>
<dbReference type="AlphaFoldDB" id="R7TMR5"/>
<dbReference type="EMBL" id="KB309980">
    <property type="protein sequence ID" value="ELT92841.1"/>
    <property type="molecule type" value="Genomic_DNA"/>
</dbReference>
<evidence type="ECO:0000313" key="1">
    <source>
        <dbReference type="EMBL" id="ELT92841.1"/>
    </source>
</evidence>
<dbReference type="EnsemblMetazoa" id="CapteT201685">
    <property type="protein sequence ID" value="CapteP201685"/>
    <property type="gene ID" value="CapteG201685"/>
</dbReference>
<reference evidence="1 3" key="2">
    <citation type="journal article" date="2013" name="Nature">
        <title>Insights into bilaterian evolution from three spiralian genomes.</title>
        <authorList>
            <person name="Simakov O."/>
            <person name="Marletaz F."/>
            <person name="Cho S.J."/>
            <person name="Edsinger-Gonzales E."/>
            <person name="Havlak P."/>
            <person name="Hellsten U."/>
            <person name="Kuo D.H."/>
            <person name="Larsson T."/>
            <person name="Lv J."/>
            <person name="Arendt D."/>
            <person name="Savage R."/>
            <person name="Osoegawa K."/>
            <person name="de Jong P."/>
            <person name="Grimwood J."/>
            <person name="Chapman J.A."/>
            <person name="Shapiro H."/>
            <person name="Aerts A."/>
            <person name="Otillar R.P."/>
            <person name="Terry A.Y."/>
            <person name="Boore J.L."/>
            <person name="Grigoriev I.V."/>
            <person name="Lindberg D.R."/>
            <person name="Seaver E.C."/>
            <person name="Weisblat D.A."/>
            <person name="Putnam N.H."/>
            <person name="Rokhsar D.S."/>
        </authorList>
    </citation>
    <scope>NUCLEOTIDE SEQUENCE</scope>
    <source>
        <strain evidence="1 3">I ESC-2004</strain>
    </source>
</reference>
<proteinExistence type="predicted"/>
<gene>
    <name evidence="1" type="ORF">CAPTEDRAFT_201685</name>
</gene>
<dbReference type="EMBL" id="AMQN01013132">
    <property type="status" value="NOT_ANNOTATED_CDS"/>
    <property type="molecule type" value="Genomic_DNA"/>
</dbReference>
<dbReference type="EMBL" id="AMQN01013134">
    <property type="status" value="NOT_ANNOTATED_CDS"/>
    <property type="molecule type" value="Genomic_DNA"/>
</dbReference>
<accession>R7TMR5</accession>
<protein>
    <submittedName>
        <fullName evidence="1 2">Uncharacterized protein</fullName>
    </submittedName>
</protein>
<organism evidence="1">
    <name type="scientific">Capitella teleta</name>
    <name type="common">Polychaete worm</name>
    <dbReference type="NCBI Taxonomy" id="283909"/>
    <lineage>
        <taxon>Eukaryota</taxon>
        <taxon>Metazoa</taxon>
        <taxon>Spiralia</taxon>
        <taxon>Lophotrochozoa</taxon>
        <taxon>Annelida</taxon>
        <taxon>Polychaeta</taxon>
        <taxon>Sedentaria</taxon>
        <taxon>Scolecida</taxon>
        <taxon>Capitellidae</taxon>
        <taxon>Capitella</taxon>
    </lineage>
</organism>
<dbReference type="EMBL" id="AMQN01013133">
    <property type="status" value="NOT_ANNOTATED_CDS"/>
    <property type="molecule type" value="Genomic_DNA"/>
</dbReference>
<name>R7TMR5_CAPTE</name>
<reference evidence="2" key="3">
    <citation type="submission" date="2015-06" db="UniProtKB">
        <authorList>
            <consortium name="EnsemblMetazoa"/>
        </authorList>
    </citation>
    <scope>IDENTIFICATION</scope>
</reference>
<dbReference type="Proteomes" id="UP000014760">
    <property type="component" value="Unassembled WGS sequence"/>
</dbReference>
<evidence type="ECO:0000313" key="2">
    <source>
        <dbReference type="EnsemblMetazoa" id="CapteP201685"/>
    </source>
</evidence>
<evidence type="ECO:0000313" key="3">
    <source>
        <dbReference type="Proteomes" id="UP000014760"/>
    </source>
</evidence>
<sequence length="220" mass="25001">MDYVLLSLVEVKTSCTSTLSTITQKLFQTLAAKIEFACFNSIFLLRQIQKADEGAMYQNMNHLEARYLALCSKKPMKPRPKTSSSQCQVSQPQSNVQALDEDADCVKNCLDVTNKEDLGELNEITLGDLKKYHPKRRVMKQRAAKEQVAVKQLFNMTDGSSQWYSDKKAAKRAAQLIAEFIDLQPDWDIGFYYKMDHGSLITEFDASQNAIYFLNKTATN</sequence>